<name>A0ABT8KD33_9MICO</name>
<dbReference type="EMBL" id="JAROCF010000001">
    <property type="protein sequence ID" value="MDN4615370.1"/>
    <property type="molecule type" value="Genomic_DNA"/>
</dbReference>
<evidence type="ECO:0000256" key="2">
    <source>
        <dbReference type="ARBA" id="ARBA00022729"/>
    </source>
</evidence>
<dbReference type="SUPFAM" id="SSF56601">
    <property type="entry name" value="beta-lactamase/transpeptidase-like"/>
    <property type="match status" value="1"/>
</dbReference>
<sequence length="439" mass="44929">MPQLPPVTDPRRPTVTQAERETGPRGASSARSRAVYRRRRIVVFGSAGVVLALLLYVFGAMVAPLPATAAALDSNATAGTITQPAAQLAWPGYGSAAISAPDYEGATQYHGSDQSVPIASITKTITALVVLDKKPLTGGEQGPSISFTQEDVDIWNQVVGAGGSWAPVEAGTSMTEKEALTAMLLPSANNYAISLVNWAFGSTSSYVKAANAWLSEKGFSGTRITTPDGLDPGNVSTTKDLIGLGKLVLASPALSSIVSQKTATLPGAGAQDNTNVLLGVEGIDGIKTGNTDEAGNCLLFSAEVGVGTAKVRVLGVVLGAPTHDDLWAGVQSLLTSVKAGFHEVTVAAKGQKFGSYSTPWGASSDLVATKAATFVVWSDTPVSVKVETAQVQAGFAGDEVGSVSFTLDGKTQTAPLALAKDVPDPGLGWRLAHPGGLGA</sequence>
<dbReference type="GO" id="GO:0004180">
    <property type="term" value="F:carboxypeptidase activity"/>
    <property type="evidence" value="ECO:0007669"/>
    <property type="project" value="UniProtKB-KW"/>
</dbReference>
<evidence type="ECO:0000259" key="10">
    <source>
        <dbReference type="Pfam" id="PF00768"/>
    </source>
</evidence>
<organism evidence="11 12">
    <name type="scientific">Leifsonia williamsii</name>
    <dbReference type="NCBI Taxonomy" id="3035919"/>
    <lineage>
        <taxon>Bacteria</taxon>
        <taxon>Bacillati</taxon>
        <taxon>Actinomycetota</taxon>
        <taxon>Actinomycetes</taxon>
        <taxon>Micrococcales</taxon>
        <taxon>Microbacteriaceae</taxon>
        <taxon>Leifsonia</taxon>
    </lineage>
</organism>
<keyword evidence="4" id="KW-0133">Cell shape</keyword>
<reference evidence="11" key="1">
    <citation type="submission" date="2023-06" db="EMBL/GenBank/DDBJ databases">
        <title>MT1 and MT2 Draft Genomes of Novel Species.</title>
        <authorList>
            <person name="Venkateswaran K."/>
        </authorList>
    </citation>
    <scope>NUCLEOTIDE SEQUENCE</scope>
    <source>
        <strain evidence="11">F6_8S_P_1B</strain>
    </source>
</reference>
<evidence type="ECO:0000313" key="12">
    <source>
        <dbReference type="Proteomes" id="UP001174208"/>
    </source>
</evidence>
<feature type="transmembrane region" description="Helical" evidence="9">
    <location>
        <begin position="41"/>
        <end position="65"/>
    </location>
</feature>
<dbReference type="Pfam" id="PF00768">
    <property type="entry name" value="Peptidase_S11"/>
    <property type="match status" value="1"/>
</dbReference>
<evidence type="ECO:0000256" key="5">
    <source>
        <dbReference type="ARBA" id="ARBA00022984"/>
    </source>
</evidence>
<keyword evidence="3" id="KW-0378">Hydrolase</keyword>
<feature type="region of interest" description="Disordered" evidence="8">
    <location>
        <begin position="1"/>
        <end position="31"/>
    </location>
</feature>
<evidence type="ECO:0000256" key="3">
    <source>
        <dbReference type="ARBA" id="ARBA00022801"/>
    </source>
</evidence>
<keyword evidence="11" id="KW-0121">Carboxypeptidase</keyword>
<proteinExistence type="inferred from homology"/>
<dbReference type="RefSeq" id="WP_301208444.1">
    <property type="nucleotide sequence ID" value="NZ_JAROCF010000001.1"/>
</dbReference>
<keyword evidence="2" id="KW-0732">Signal</keyword>
<keyword evidence="9" id="KW-1133">Transmembrane helix</keyword>
<keyword evidence="9" id="KW-0812">Transmembrane</keyword>
<keyword evidence="6" id="KW-0961">Cell wall biogenesis/degradation</keyword>
<protein>
    <submittedName>
        <fullName evidence="11">D-alanyl-D-alanine carboxypeptidase</fullName>
    </submittedName>
</protein>
<dbReference type="Proteomes" id="UP001174208">
    <property type="component" value="Unassembled WGS sequence"/>
</dbReference>
<dbReference type="InterPro" id="IPR018044">
    <property type="entry name" value="Peptidase_S11"/>
</dbReference>
<evidence type="ECO:0000256" key="7">
    <source>
        <dbReference type="RuleBase" id="RU004016"/>
    </source>
</evidence>
<dbReference type="InterPro" id="IPR012338">
    <property type="entry name" value="Beta-lactam/transpept-like"/>
</dbReference>
<comment type="similarity">
    <text evidence="1 7">Belongs to the peptidase S11 family.</text>
</comment>
<keyword evidence="5" id="KW-0573">Peptidoglycan synthesis</keyword>
<evidence type="ECO:0000256" key="4">
    <source>
        <dbReference type="ARBA" id="ARBA00022960"/>
    </source>
</evidence>
<accession>A0ABT8KD33</accession>
<keyword evidence="12" id="KW-1185">Reference proteome</keyword>
<evidence type="ECO:0000313" key="11">
    <source>
        <dbReference type="EMBL" id="MDN4615370.1"/>
    </source>
</evidence>
<keyword evidence="9" id="KW-0472">Membrane</keyword>
<feature type="domain" description="Peptidase S11 D-alanyl-D-alanine carboxypeptidase A N-terminal" evidence="10">
    <location>
        <begin position="112"/>
        <end position="322"/>
    </location>
</feature>
<dbReference type="Gene3D" id="3.40.710.10">
    <property type="entry name" value="DD-peptidase/beta-lactamase superfamily"/>
    <property type="match status" value="1"/>
</dbReference>
<gene>
    <name evidence="11" type="ORF">P5G50_13025</name>
</gene>
<evidence type="ECO:0000256" key="6">
    <source>
        <dbReference type="ARBA" id="ARBA00023316"/>
    </source>
</evidence>
<dbReference type="PRINTS" id="PR00725">
    <property type="entry name" value="DADACBPTASE1"/>
</dbReference>
<keyword evidence="11" id="KW-0645">Protease</keyword>
<evidence type="ECO:0000256" key="8">
    <source>
        <dbReference type="SAM" id="MobiDB-lite"/>
    </source>
</evidence>
<evidence type="ECO:0000256" key="1">
    <source>
        <dbReference type="ARBA" id="ARBA00007164"/>
    </source>
</evidence>
<evidence type="ECO:0000256" key="9">
    <source>
        <dbReference type="SAM" id="Phobius"/>
    </source>
</evidence>
<dbReference type="InterPro" id="IPR001967">
    <property type="entry name" value="Peptidase_S11_N"/>
</dbReference>
<comment type="caution">
    <text evidence="11">The sequence shown here is derived from an EMBL/GenBank/DDBJ whole genome shotgun (WGS) entry which is preliminary data.</text>
</comment>